<dbReference type="PANTHER" id="PTHR47074:SF11">
    <property type="entry name" value="REVERSE TRANSCRIPTASE-LIKE PROTEIN"/>
    <property type="match status" value="1"/>
</dbReference>
<dbReference type="EMBL" id="JBEDUW010000005">
    <property type="protein sequence ID" value="KAK9929755.1"/>
    <property type="molecule type" value="Genomic_DNA"/>
</dbReference>
<evidence type="ECO:0000259" key="1">
    <source>
        <dbReference type="Pfam" id="PF13456"/>
    </source>
</evidence>
<name>A0AAW1X0D6_RUBAR</name>
<dbReference type="GO" id="GO:0003676">
    <property type="term" value="F:nucleic acid binding"/>
    <property type="evidence" value="ECO:0007669"/>
    <property type="project" value="InterPro"/>
</dbReference>
<dbReference type="Gene3D" id="3.30.420.10">
    <property type="entry name" value="Ribonuclease H-like superfamily/Ribonuclease H"/>
    <property type="match status" value="1"/>
</dbReference>
<dbReference type="Proteomes" id="UP001457282">
    <property type="component" value="Unassembled WGS sequence"/>
</dbReference>
<keyword evidence="3" id="KW-1185">Reference proteome</keyword>
<evidence type="ECO:0000313" key="3">
    <source>
        <dbReference type="Proteomes" id="UP001457282"/>
    </source>
</evidence>
<dbReference type="InterPro" id="IPR002156">
    <property type="entry name" value="RNaseH_domain"/>
</dbReference>
<gene>
    <name evidence="2" type="ORF">M0R45_026840</name>
</gene>
<protein>
    <recommendedName>
        <fullName evidence="1">RNase H type-1 domain-containing protein</fullName>
    </recommendedName>
</protein>
<proteinExistence type="predicted"/>
<organism evidence="2 3">
    <name type="scientific">Rubus argutus</name>
    <name type="common">Southern blackberry</name>
    <dbReference type="NCBI Taxonomy" id="59490"/>
    <lineage>
        <taxon>Eukaryota</taxon>
        <taxon>Viridiplantae</taxon>
        <taxon>Streptophyta</taxon>
        <taxon>Embryophyta</taxon>
        <taxon>Tracheophyta</taxon>
        <taxon>Spermatophyta</taxon>
        <taxon>Magnoliopsida</taxon>
        <taxon>eudicotyledons</taxon>
        <taxon>Gunneridae</taxon>
        <taxon>Pentapetalae</taxon>
        <taxon>rosids</taxon>
        <taxon>fabids</taxon>
        <taxon>Rosales</taxon>
        <taxon>Rosaceae</taxon>
        <taxon>Rosoideae</taxon>
        <taxon>Rosoideae incertae sedis</taxon>
        <taxon>Rubus</taxon>
    </lineage>
</organism>
<dbReference type="CDD" id="cd06222">
    <property type="entry name" value="RNase_H_like"/>
    <property type="match status" value="1"/>
</dbReference>
<dbReference type="GO" id="GO:0004523">
    <property type="term" value="F:RNA-DNA hybrid ribonuclease activity"/>
    <property type="evidence" value="ECO:0007669"/>
    <property type="project" value="InterPro"/>
</dbReference>
<dbReference type="Pfam" id="PF13456">
    <property type="entry name" value="RVT_3"/>
    <property type="match status" value="1"/>
</dbReference>
<dbReference type="InterPro" id="IPR036397">
    <property type="entry name" value="RNaseH_sf"/>
</dbReference>
<accession>A0AAW1X0D6</accession>
<feature type="domain" description="RNase H type-1" evidence="1">
    <location>
        <begin position="9"/>
        <end position="93"/>
    </location>
</feature>
<reference evidence="2 3" key="1">
    <citation type="journal article" date="2023" name="G3 (Bethesda)">
        <title>A chromosome-length genome assembly and annotation of blackberry (Rubus argutus, cv. 'Hillquist').</title>
        <authorList>
            <person name="Bruna T."/>
            <person name="Aryal R."/>
            <person name="Dudchenko O."/>
            <person name="Sargent D.J."/>
            <person name="Mead D."/>
            <person name="Buti M."/>
            <person name="Cavallini A."/>
            <person name="Hytonen T."/>
            <person name="Andres J."/>
            <person name="Pham M."/>
            <person name="Weisz D."/>
            <person name="Mascagni F."/>
            <person name="Usai G."/>
            <person name="Natali L."/>
            <person name="Bassil N."/>
            <person name="Fernandez G.E."/>
            <person name="Lomsadze A."/>
            <person name="Armour M."/>
            <person name="Olukolu B."/>
            <person name="Poorten T."/>
            <person name="Britton C."/>
            <person name="Davik J."/>
            <person name="Ashrafi H."/>
            <person name="Aiden E.L."/>
            <person name="Borodovsky M."/>
            <person name="Worthington M."/>
        </authorList>
    </citation>
    <scope>NUCLEOTIDE SEQUENCE [LARGE SCALE GENOMIC DNA]</scope>
    <source>
        <strain evidence="2">PI 553951</strain>
    </source>
</reference>
<dbReference type="InterPro" id="IPR012337">
    <property type="entry name" value="RNaseH-like_sf"/>
</dbReference>
<sequence>MAPTLSWRLDPYVCELFAIKLGLEFAVEHGWGPLEVETDCLEVVQMVNGAEECFHAVGVVVEEARKLMYQLQVSEITYTPREANMAAHAVASFVARKSGRLCWLGEGPSWLVQVIECDKPVTEVLSREVHHGSVHDRAFQHM</sequence>
<evidence type="ECO:0000313" key="2">
    <source>
        <dbReference type="EMBL" id="KAK9929755.1"/>
    </source>
</evidence>
<dbReference type="PANTHER" id="PTHR47074">
    <property type="entry name" value="BNAC02G40300D PROTEIN"/>
    <property type="match status" value="1"/>
</dbReference>
<comment type="caution">
    <text evidence="2">The sequence shown here is derived from an EMBL/GenBank/DDBJ whole genome shotgun (WGS) entry which is preliminary data.</text>
</comment>
<dbReference type="InterPro" id="IPR052929">
    <property type="entry name" value="RNase_H-like_EbsB-rel"/>
</dbReference>
<dbReference type="InterPro" id="IPR044730">
    <property type="entry name" value="RNase_H-like_dom_plant"/>
</dbReference>
<dbReference type="AlphaFoldDB" id="A0AAW1X0D6"/>
<dbReference type="SUPFAM" id="SSF53098">
    <property type="entry name" value="Ribonuclease H-like"/>
    <property type="match status" value="1"/>
</dbReference>